<dbReference type="STRING" id="448386.A0A2V3IM93"/>
<keyword evidence="10" id="KW-1133">Transmembrane helix</keyword>
<accession>A0A2V3IM93</accession>
<reference evidence="12 13" key="1">
    <citation type="journal article" date="2018" name="Mol. Biol. Evol.">
        <title>Analysis of the draft genome of the red seaweed Gracilariopsis chorda provides insights into genome size evolution in Rhodophyta.</title>
        <authorList>
            <person name="Lee J."/>
            <person name="Yang E.C."/>
            <person name="Graf L."/>
            <person name="Yang J.H."/>
            <person name="Qiu H."/>
            <person name="Zel Zion U."/>
            <person name="Chan C.X."/>
            <person name="Stephens T.G."/>
            <person name="Weber A.P.M."/>
            <person name="Boo G.H."/>
            <person name="Boo S.M."/>
            <person name="Kim K.M."/>
            <person name="Shin Y."/>
            <person name="Jung M."/>
            <person name="Lee S.J."/>
            <person name="Yim H.S."/>
            <person name="Lee J.H."/>
            <person name="Bhattacharya D."/>
            <person name="Yoon H.S."/>
        </authorList>
    </citation>
    <scope>NUCLEOTIDE SEQUENCE [LARGE SCALE GENOMIC DNA]</scope>
    <source>
        <strain evidence="12 13">SKKU-2015</strain>
        <tissue evidence="12">Whole body</tissue>
    </source>
</reference>
<evidence type="ECO:0000256" key="2">
    <source>
        <dbReference type="ARBA" id="ARBA00022630"/>
    </source>
</evidence>
<keyword evidence="2 9" id="KW-0285">Flavoprotein</keyword>
<dbReference type="PANTHER" id="PTHR46028:SF2">
    <property type="entry name" value="KYNURENINE 3-MONOOXYGENASE"/>
    <property type="match status" value="1"/>
</dbReference>
<evidence type="ECO:0000256" key="7">
    <source>
        <dbReference type="ARBA" id="ARBA00023033"/>
    </source>
</evidence>
<comment type="similarity">
    <text evidence="9">Belongs to the aromatic-ring hydroxylase family. KMO subfamily.</text>
</comment>
<dbReference type="Gene3D" id="3.50.50.60">
    <property type="entry name" value="FAD/NAD(P)-binding domain"/>
    <property type="match status" value="1"/>
</dbReference>
<evidence type="ECO:0000256" key="8">
    <source>
        <dbReference type="ARBA" id="ARBA00047818"/>
    </source>
</evidence>
<dbReference type="GO" id="GO:0004502">
    <property type="term" value="F:kynurenine 3-monooxygenase activity"/>
    <property type="evidence" value="ECO:0007669"/>
    <property type="project" value="UniProtKB-UniRule"/>
</dbReference>
<keyword evidence="5 9" id="KW-0521">NADP</keyword>
<evidence type="ECO:0000259" key="11">
    <source>
        <dbReference type="Pfam" id="PF01494"/>
    </source>
</evidence>
<dbReference type="GO" id="GO:0019805">
    <property type="term" value="P:quinolinate biosynthetic process"/>
    <property type="evidence" value="ECO:0007669"/>
    <property type="project" value="UniProtKB-UniRule"/>
</dbReference>
<dbReference type="EMBL" id="NBIV01000133">
    <property type="protein sequence ID" value="PXF43205.1"/>
    <property type="molecule type" value="Genomic_DNA"/>
</dbReference>
<evidence type="ECO:0000313" key="13">
    <source>
        <dbReference type="Proteomes" id="UP000247409"/>
    </source>
</evidence>
<keyword evidence="4 9" id="KW-0274">FAD</keyword>
<keyword evidence="10" id="KW-0472">Membrane</keyword>
<feature type="transmembrane region" description="Helical" evidence="10">
    <location>
        <begin position="434"/>
        <end position="454"/>
    </location>
</feature>
<dbReference type="Proteomes" id="UP000247409">
    <property type="component" value="Unassembled WGS sequence"/>
</dbReference>
<name>A0A2V3IM93_9FLOR</name>
<comment type="catalytic activity">
    <reaction evidence="8 9">
        <text>L-kynurenine + NADPH + O2 + H(+) = 3-hydroxy-L-kynurenine + NADP(+) + H2O</text>
        <dbReference type="Rhea" id="RHEA:20545"/>
        <dbReference type="ChEBI" id="CHEBI:15377"/>
        <dbReference type="ChEBI" id="CHEBI:15378"/>
        <dbReference type="ChEBI" id="CHEBI:15379"/>
        <dbReference type="ChEBI" id="CHEBI:57783"/>
        <dbReference type="ChEBI" id="CHEBI:57959"/>
        <dbReference type="ChEBI" id="CHEBI:58125"/>
        <dbReference type="ChEBI" id="CHEBI:58349"/>
        <dbReference type="EC" id="1.14.13.9"/>
    </reaction>
</comment>
<dbReference type="GO" id="GO:0070189">
    <property type="term" value="P:kynurenine metabolic process"/>
    <property type="evidence" value="ECO:0007669"/>
    <property type="project" value="TreeGrafter"/>
</dbReference>
<feature type="domain" description="FAD-binding" evidence="11">
    <location>
        <begin position="11"/>
        <end position="365"/>
    </location>
</feature>
<gene>
    <name evidence="9" type="primary">KMO</name>
    <name evidence="12" type="ORF">BWQ96_07034</name>
</gene>
<evidence type="ECO:0000256" key="9">
    <source>
        <dbReference type="HAMAP-Rule" id="MF_03018"/>
    </source>
</evidence>
<dbReference type="GO" id="GO:0005741">
    <property type="term" value="C:mitochondrial outer membrane"/>
    <property type="evidence" value="ECO:0007669"/>
    <property type="project" value="TreeGrafter"/>
</dbReference>
<comment type="function">
    <text evidence="9">Catalyzes the hydroxylation of L-kynurenine (L-Kyn) to form 3-hydroxy-L-kynurenine (L-3OHKyn). Required for synthesis of quinolinic acid.</text>
</comment>
<keyword evidence="7 9" id="KW-0503">Monooxygenase</keyword>
<evidence type="ECO:0000313" key="12">
    <source>
        <dbReference type="EMBL" id="PXF43205.1"/>
    </source>
</evidence>
<dbReference type="GO" id="GO:0071949">
    <property type="term" value="F:FAD binding"/>
    <property type="evidence" value="ECO:0007669"/>
    <property type="project" value="InterPro"/>
</dbReference>
<keyword evidence="3 9" id="KW-0662">Pyridine nucleotide biosynthesis</keyword>
<dbReference type="GO" id="GO:0043420">
    <property type="term" value="P:anthranilate metabolic process"/>
    <property type="evidence" value="ECO:0007669"/>
    <property type="project" value="UniProtKB-UniRule"/>
</dbReference>
<dbReference type="SUPFAM" id="SSF51905">
    <property type="entry name" value="FAD/NAD(P)-binding domain"/>
    <property type="match status" value="1"/>
</dbReference>
<comment type="cofactor">
    <cofactor evidence="1 9">
        <name>FAD</name>
        <dbReference type="ChEBI" id="CHEBI:57692"/>
    </cofactor>
</comment>
<evidence type="ECO:0000256" key="3">
    <source>
        <dbReference type="ARBA" id="ARBA00022642"/>
    </source>
</evidence>
<dbReference type="AlphaFoldDB" id="A0A2V3IM93"/>
<comment type="pathway">
    <text evidence="9">Cofactor biosynthesis; NAD(+) biosynthesis; quinolinate from L-kynurenine: step 1/3.</text>
</comment>
<keyword evidence="10" id="KW-0812">Transmembrane</keyword>
<dbReference type="InterPro" id="IPR036188">
    <property type="entry name" value="FAD/NAD-bd_sf"/>
</dbReference>
<sequence>MRHSAEKVPHVTIVGAGPAGCLLALLLSALGCQVDLYDSRSDLRKSQGSKDRQRSINLALSTRGLTALKRAGVAEKIVQHAVPMHGRCIHPVGGRLQFHPYGQKHQHLLSVSRRTLCKILLDECEKRQLIQIHFGHMCTNVDLEDRRVCFLRTEVIDGEEADLYVTSDLIVGADGSFSRVRAAMARMDRFEYSQSYVPAAYKELTMVNAATSEQSVFPPEFLHIWPRHRFMLIALPNDEKSFTCTLFMDKSEMDKLSTPAAIKQFFKTNFPDAVDLLPSLVTDFINNPAPSLITVRCNPFNYIGNAVLVGDAAHAIVPFYGQGCNAAFEDCRLLAEAIEGHDWHDMSAVLSDYARARKPNVDTIADLAIEHYEDMSTKSARPLAVLRRRLEIVANRLFPRTFLPLYSMVSFSNIPYRQAVLRAKWQDRKIEQCVMFTGLLFLTASGVAICRAALSRPSQ</sequence>
<dbReference type="HAMAP" id="MF_01971">
    <property type="entry name" value="Kynurenine_monooxygenase"/>
    <property type="match status" value="1"/>
</dbReference>
<dbReference type="InterPro" id="IPR027545">
    <property type="entry name" value="Kynurenine_monooxygenase"/>
</dbReference>
<dbReference type="PROSITE" id="PS51257">
    <property type="entry name" value="PROKAR_LIPOPROTEIN"/>
    <property type="match status" value="1"/>
</dbReference>
<keyword evidence="9" id="KW-0496">Mitochondrion</keyword>
<dbReference type="GO" id="GO:0006569">
    <property type="term" value="P:L-tryptophan catabolic process"/>
    <property type="evidence" value="ECO:0007669"/>
    <property type="project" value="UniProtKB-UniRule"/>
</dbReference>
<dbReference type="EC" id="1.14.13.9" evidence="9"/>
<dbReference type="PRINTS" id="PR00420">
    <property type="entry name" value="RNGMNOXGNASE"/>
</dbReference>
<evidence type="ECO:0000256" key="1">
    <source>
        <dbReference type="ARBA" id="ARBA00001974"/>
    </source>
</evidence>
<dbReference type="Pfam" id="PF01494">
    <property type="entry name" value="FAD_binding_3"/>
    <property type="match status" value="1"/>
</dbReference>
<protein>
    <recommendedName>
        <fullName evidence="9">Kynurenine 3-monooxygenase</fullName>
        <ecNumber evidence="9">1.14.13.9</ecNumber>
    </recommendedName>
    <alternativeName>
        <fullName evidence="9">Kynurenine 3-hydroxylase</fullName>
    </alternativeName>
</protein>
<dbReference type="PANTHER" id="PTHR46028">
    <property type="entry name" value="KYNURENINE 3-MONOOXYGENASE"/>
    <property type="match status" value="1"/>
</dbReference>
<evidence type="ECO:0000256" key="4">
    <source>
        <dbReference type="ARBA" id="ARBA00022827"/>
    </source>
</evidence>
<dbReference type="OrthoDB" id="10053569at2759"/>
<keyword evidence="13" id="KW-1185">Reference proteome</keyword>
<dbReference type="GO" id="GO:0034354">
    <property type="term" value="P:'de novo' NAD+ biosynthetic process from L-tryptophan"/>
    <property type="evidence" value="ECO:0007669"/>
    <property type="project" value="UniProtKB-UniRule"/>
</dbReference>
<proteinExistence type="inferred from homology"/>
<keyword evidence="6 9" id="KW-0560">Oxidoreductase</keyword>
<dbReference type="UniPathway" id="UPA00253">
    <property type="reaction ID" value="UER00328"/>
</dbReference>
<evidence type="ECO:0000256" key="6">
    <source>
        <dbReference type="ARBA" id="ARBA00023002"/>
    </source>
</evidence>
<evidence type="ECO:0000256" key="5">
    <source>
        <dbReference type="ARBA" id="ARBA00022857"/>
    </source>
</evidence>
<evidence type="ECO:0000256" key="10">
    <source>
        <dbReference type="SAM" id="Phobius"/>
    </source>
</evidence>
<comment type="subcellular location">
    <subcellularLocation>
        <location evidence="9">Mitochondrion</location>
    </subcellularLocation>
</comment>
<dbReference type="InterPro" id="IPR002938">
    <property type="entry name" value="FAD-bd"/>
</dbReference>
<organism evidence="12 13">
    <name type="scientific">Gracilariopsis chorda</name>
    <dbReference type="NCBI Taxonomy" id="448386"/>
    <lineage>
        <taxon>Eukaryota</taxon>
        <taxon>Rhodophyta</taxon>
        <taxon>Florideophyceae</taxon>
        <taxon>Rhodymeniophycidae</taxon>
        <taxon>Gracilariales</taxon>
        <taxon>Gracilariaceae</taxon>
        <taxon>Gracilariopsis</taxon>
    </lineage>
</organism>
<comment type="caution">
    <text evidence="12">The sequence shown here is derived from an EMBL/GenBank/DDBJ whole genome shotgun (WGS) entry which is preliminary data.</text>
</comment>